<dbReference type="SUPFAM" id="SSF53649">
    <property type="entry name" value="Alkaline phosphatase-like"/>
    <property type="match status" value="1"/>
</dbReference>
<dbReference type="GO" id="GO:0006096">
    <property type="term" value="P:glycolytic process"/>
    <property type="evidence" value="ECO:0007669"/>
    <property type="project" value="UniProtKB-KW"/>
</dbReference>
<evidence type="ECO:0000259" key="6">
    <source>
        <dbReference type="Pfam" id="PF01676"/>
    </source>
</evidence>
<dbReference type="Pfam" id="PF01676">
    <property type="entry name" value="Metalloenzyme"/>
    <property type="match status" value="1"/>
</dbReference>
<sequence length="442" mass="49054">MSQGCKVCFVLIDGIGDVGIPALDRKTPLQKSNTHNMDFLAKHGLNGLMDPVEPGLACGSDTAHMSIFGYEPRKHYKGRGSFESIGAGLDMIKGDIAFKCNFATFDHSSGLVVSRRADRDFEHLGPELCSFLEKSLNPFFIEFQGKEIQYEIAVKYATEHRCGVRVRGPGLCGETTGTDPLRDNLPLLKSVPTPNYTNDIDAQRTSAVVNALSDRVFKLLTSHPINDERRRIHKQEANIVLLRGCGVMIDVPTFDIYHNLRSFMVAPTAIIAGLGKSVHMHLLKVPGATGDYHTDLQAKANGFCDFFVKNQSEYDFGFCHVKAVDDAGHDGNYELKISFLEKCDEMIGTLYKRLKQELNEPVIFIVTGDHSTPCLYKDHSHEPVPFVICGNHVQDDSTFKFGDSASAFNEIDSARGLLGRFTGLQVFDIINNYIKHTVNQSK</sequence>
<comment type="pathway">
    <text evidence="3">Carbohydrate degradation.</text>
</comment>
<feature type="domain" description="Metalloenzyme" evidence="6">
    <location>
        <begin position="6"/>
        <end position="400"/>
    </location>
</feature>
<name>A0AAW2ZLL2_9EUKA</name>
<evidence type="ECO:0000256" key="4">
    <source>
        <dbReference type="ARBA" id="ARBA00005524"/>
    </source>
</evidence>
<dbReference type="GO" id="GO:0046872">
    <property type="term" value="F:metal ion binding"/>
    <property type="evidence" value="ECO:0007669"/>
    <property type="project" value="InterPro"/>
</dbReference>
<dbReference type="PANTHER" id="PTHR31209">
    <property type="entry name" value="COFACTOR-INDEPENDENT PHOSPHOGLYCERATE MUTASE"/>
    <property type="match status" value="1"/>
</dbReference>
<comment type="function">
    <text evidence="2">Catalyzes the interconversion of 2-phosphoglycerate and 3-phosphoglycerate.</text>
</comment>
<evidence type="ECO:0000256" key="3">
    <source>
        <dbReference type="ARBA" id="ARBA00004921"/>
    </source>
</evidence>
<dbReference type="AlphaFoldDB" id="A0AAW2ZLL2"/>
<organism evidence="7 8">
    <name type="scientific">Acrasis kona</name>
    <dbReference type="NCBI Taxonomy" id="1008807"/>
    <lineage>
        <taxon>Eukaryota</taxon>
        <taxon>Discoba</taxon>
        <taxon>Heterolobosea</taxon>
        <taxon>Tetramitia</taxon>
        <taxon>Eutetramitia</taxon>
        <taxon>Acrasidae</taxon>
        <taxon>Acrasis</taxon>
    </lineage>
</organism>
<evidence type="ECO:0000256" key="5">
    <source>
        <dbReference type="ARBA" id="ARBA00023152"/>
    </source>
</evidence>
<evidence type="ECO:0000313" key="7">
    <source>
        <dbReference type="EMBL" id="KAL0490721.1"/>
    </source>
</evidence>
<evidence type="ECO:0000256" key="1">
    <source>
        <dbReference type="ARBA" id="ARBA00000370"/>
    </source>
</evidence>
<comment type="caution">
    <text evidence="7">The sequence shown here is derived from an EMBL/GenBank/DDBJ whole genome shotgun (WGS) entry which is preliminary data.</text>
</comment>
<accession>A0AAW2ZLL2</accession>
<dbReference type="CDD" id="cd16011">
    <property type="entry name" value="iPGM_like"/>
    <property type="match status" value="1"/>
</dbReference>
<dbReference type="Proteomes" id="UP001431209">
    <property type="component" value="Unassembled WGS sequence"/>
</dbReference>
<gene>
    <name evidence="7" type="ORF">AKO1_009662</name>
</gene>
<comment type="similarity">
    <text evidence="4">Belongs to the BPG-independent phosphoglycerate mutase family. A-PGAM subfamily.</text>
</comment>
<protein>
    <submittedName>
        <fullName evidence="7">2,3-bisphosphoglycerate-independent phosphoglycerate mutase</fullName>
    </submittedName>
</protein>
<keyword evidence="5" id="KW-0324">Glycolysis</keyword>
<dbReference type="EMBL" id="JAOPGA020001709">
    <property type="protein sequence ID" value="KAL0490721.1"/>
    <property type="molecule type" value="Genomic_DNA"/>
</dbReference>
<dbReference type="Pfam" id="PF10143">
    <property type="entry name" value="PhosphMutase"/>
    <property type="match status" value="1"/>
</dbReference>
<dbReference type="InterPro" id="IPR004456">
    <property type="entry name" value="Pglycerate_mutase_ApgM"/>
</dbReference>
<dbReference type="InterPro" id="IPR006124">
    <property type="entry name" value="Metalloenzyme"/>
</dbReference>
<reference evidence="7 8" key="1">
    <citation type="submission" date="2024-03" db="EMBL/GenBank/DDBJ databases">
        <title>The Acrasis kona genome and developmental transcriptomes reveal deep origins of eukaryotic multicellular pathways.</title>
        <authorList>
            <person name="Sheikh S."/>
            <person name="Fu C.-J."/>
            <person name="Brown M.W."/>
            <person name="Baldauf S.L."/>
        </authorList>
    </citation>
    <scope>NUCLEOTIDE SEQUENCE [LARGE SCALE GENOMIC DNA]</scope>
    <source>
        <strain evidence="7 8">ATCC MYA-3509</strain>
    </source>
</reference>
<keyword evidence="8" id="KW-1185">Reference proteome</keyword>
<dbReference type="PANTHER" id="PTHR31209:SF0">
    <property type="entry name" value="METALLOENZYME DOMAIN-CONTAINING PROTEIN"/>
    <property type="match status" value="1"/>
</dbReference>
<dbReference type="Gene3D" id="3.40.720.10">
    <property type="entry name" value="Alkaline Phosphatase, subunit A"/>
    <property type="match status" value="2"/>
</dbReference>
<dbReference type="InterPro" id="IPR017850">
    <property type="entry name" value="Alkaline_phosphatase_core_sf"/>
</dbReference>
<evidence type="ECO:0000313" key="8">
    <source>
        <dbReference type="Proteomes" id="UP001431209"/>
    </source>
</evidence>
<evidence type="ECO:0000256" key="2">
    <source>
        <dbReference type="ARBA" id="ARBA00002315"/>
    </source>
</evidence>
<dbReference type="GO" id="GO:0004619">
    <property type="term" value="F:phosphoglycerate mutase activity"/>
    <property type="evidence" value="ECO:0007669"/>
    <property type="project" value="UniProtKB-EC"/>
</dbReference>
<dbReference type="NCBIfam" id="TIGR00306">
    <property type="entry name" value="apgM"/>
    <property type="match status" value="1"/>
</dbReference>
<proteinExistence type="inferred from homology"/>
<comment type="catalytic activity">
    <reaction evidence="1">
        <text>(2R)-2-phosphoglycerate = (2R)-3-phosphoglycerate</text>
        <dbReference type="Rhea" id="RHEA:15901"/>
        <dbReference type="ChEBI" id="CHEBI:58272"/>
        <dbReference type="ChEBI" id="CHEBI:58289"/>
        <dbReference type="EC" id="5.4.2.12"/>
    </reaction>
</comment>
<dbReference type="PIRSF" id="PIRSF006392">
    <property type="entry name" value="IPGAM_arch"/>
    <property type="match status" value="1"/>
</dbReference>